<dbReference type="AlphaFoldDB" id="N8WT46"/>
<gene>
    <name evidence="1" type="ORF">F964_03878</name>
</gene>
<comment type="caution">
    <text evidence="1">The sequence shown here is derived from an EMBL/GenBank/DDBJ whole genome shotgun (WGS) entry which is preliminary data.</text>
</comment>
<keyword evidence="2" id="KW-1185">Reference proteome</keyword>
<evidence type="ECO:0000313" key="1">
    <source>
        <dbReference type="EMBL" id="ENV15156.1"/>
    </source>
</evidence>
<organism evidence="1 2">
    <name type="scientific">Acinetobacter guillouiae NIPH 991</name>
    <dbReference type="NCBI Taxonomy" id="1217656"/>
    <lineage>
        <taxon>Bacteria</taxon>
        <taxon>Pseudomonadati</taxon>
        <taxon>Pseudomonadota</taxon>
        <taxon>Gammaproteobacteria</taxon>
        <taxon>Moraxellales</taxon>
        <taxon>Moraxellaceae</taxon>
        <taxon>Acinetobacter</taxon>
    </lineage>
</organism>
<dbReference type="Proteomes" id="UP000013148">
    <property type="component" value="Unassembled WGS sequence"/>
</dbReference>
<dbReference type="EMBL" id="APPJ01000014">
    <property type="protein sequence ID" value="ENV15156.1"/>
    <property type="molecule type" value="Genomic_DNA"/>
</dbReference>
<evidence type="ECO:0000313" key="2">
    <source>
        <dbReference type="Proteomes" id="UP000013148"/>
    </source>
</evidence>
<dbReference type="HOGENOM" id="CLU_3075701_0_0_6"/>
<proteinExistence type="predicted"/>
<protein>
    <submittedName>
        <fullName evidence="1">Uncharacterized protein</fullName>
    </submittedName>
</protein>
<accession>N8WT46</accession>
<reference evidence="1 2" key="1">
    <citation type="submission" date="2013-02" db="EMBL/GenBank/DDBJ databases">
        <title>The Genome Sequence of Acinetobacter guillouiae NIPH 991.</title>
        <authorList>
            <consortium name="The Broad Institute Genome Sequencing Platform"/>
            <consortium name="The Broad Institute Genome Sequencing Center for Infectious Disease"/>
            <person name="Cerqueira G."/>
            <person name="Feldgarden M."/>
            <person name="Courvalin P."/>
            <person name="Perichon B."/>
            <person name="Grillot-Courvalin C."/>
            <person name="Clermont D."/>
            <person name="Rocha E."/>
            <person name="Yoon E.-J."/>
            <person name="Nemec A."/>
            <person name="Walker B."/>
            <person name="Young S.K."/>
            <person name="Zeng Q."/>
            <person name="Gargeya S."/>
            <person name="Fitzgerald M."/>
            <person name="Haas B."/>
            <person name="Abouelleil A."/>
            <person name="Alvarado L."/>
            <person name="Arachchi H.M."/>
            <person name="Berlin A.M."/>
            <person name="Chapman S.B."/>
            <person name="Dewar J."/>
            <person name="Goldberg J."/>
            <person name="Griggs A."/>
            <person name="Gujja S."/>
            <person name="Hansen M."/>
            <person name="Howarth C."/>
            <person name="Imamovic A."/>
            <person name="Larimer J."/>
            <person name="McCowan C."/>
            <person name="Murphy C."/>
            <person name="Neiman D."/>
            <person name="Pearson M."/>
            <person name="Priest M."/>
            <person name="Roberts A."/>
            <person name="Saif S."/>
            <person name="Shea T."/>
            <person name="Sisk P."/>
            <person name="Sykes S."/>
            <person name="Wortman J."/>
            <person name="Nusbaum C."/>
            <person name="Birren B."/>
        </authorList>
    </citation>
    <scope>NUCLEOTIDE SEQUENCE [LARGE SCALE GENOMIC DNA]</scope>
    <source>
        <strain evidence="1 2">NIPH 991</strain>
    </source>
</reference>
<name>N8WT46_ACIGI</name>
<sequence length="52" mass="6269">MFSQKKAICYFVEPLSLNSIFKINILHYLILISNHLELYLKEDEYLIYCGRK</sequence>